<organism evidence="4 5">
    <name type="scientific">Polarella glacialis</name>
    <name type="common">Dinoflagellate</name>
    <dbReference type="NCBI Taxonomy" id="89957"/>
    <lineage>
        <taxon>Eukaryota</taxon>
        <taxon>Sar</taxon>
        <taxon>Alveolata</taxon>
        <taxon>Dinophyceae</taxon>
        <taxon>Suessiales</taxon>
        <taxon>Suessiaceae</taxon>
        <taxon>Polarella</taxon>
    </lineage>
</organism>
<dbReference type="PANTHER" id="PTHR21600:SF87">
    <property type="entry name" value="RNA PSEUDOURIDYLATE SYNTHASE DOMAIN-CONTAINING PROTEIN 1"/>
    <property type="match status" value="1"/>
</dbReference>
<evidence type="ECO:0000259" key="3">
    <source>
        <dbReference type="Pfam" id="PF00849"/>
    </source>
</evidence>
<dbReference type="AlphaFoldDB" id="A0A813HVW1"/>
<feature type="domain" description="Pseudouridine synthase RsuA/RluA-like" evidence="3">
    <location>
        <begin position="348"/>
        <end position="536"/>
    </location>
</feature>
<dbReference type="InterPro" id="IPR050188">
    <property type="entry name" value="RluA_PseudoU_synthase"/>
</dbReference>
<accession>A0A813HVW1</accession>
<dbReference type="Proteomes" id="UP000654075">
    <property type="component" value="Unassembled WGS sequence"/>
</dbReference>
<feature type="region of interest" description="Disordered" evidence="2">
    <location>
        <begin position="493"/>
        <end position="512"/>
    </location>
</feature>
<dbReference type="PANTHER" id="PTHR21600">
    <property type="entry name" value="MITOCHONDRIAL RNA PSEUDOURIDINE SYNTHASE"/>
    <property type="match status" value="1"/>
</dbReference>
<name>A0A813HVW1_POLGL</name>
<dbReference type="GO" id="GO:0009982">
    <property type="term" value="F:pseudouridine synthase activity"/>
    <property type="evidence" value="ECO:0007669"/>
    <property type="project" value="InterPro"/>
</dbReference>
<evidence type="ECO:0000256" key="1">
    <source>
        <dbReference type="ARBA" id="ARBA00010876"/>
    </source>
</evidence>
<keyword evidence="5" id="KW-1185">Reference proteome</keyword>
<dbReference type="SUPFAM" id="SSF55120">
    <property type="entry name" value="Pseudouridine synthase"/>
    <property type="match status" value="1"/>
</dbReference>
<dbReference type="GO" id="GO:0003723">
    <property type="term" value="F:RNA binding"/>
    <property type="evidence" value="ECO:0007669"/>
    <property type="project" value="InterPro"/>
</dbReference>
<evidence type="ECO:0000256" key="2">
    <source>
        <dbReference type="SAM" id="MobiDB-lite"/>
    </source>
</evidence>
<sequence>MLQRLFHMVAEVAIPKLQPPVEFNPQEMSNMAWAFGRVTVEDPKLFKAFAIAAVPRLRNFTTQNLSNMAWAFATLGLAEEVVLVEGVAVSAVSPLEPAWSVAFHELTPQRRPGFCQRTEVAQEARTKLREFNMCIWRTITDQLSSKICTSHGITPAERMPERFQVEAFADSGSRSAVRRGELEVVPHSWFVSRRQELSNVAWASATLNLKQPEVFKSISTELLRRLEELKIHESDRPKLTEFARNVIGVIWAVRFVEGAKMGNNSDNNNNSNNNNNNNNVAKMGNEGAQGDLLGPLVAAARPKLLAIGRAMDGTAFPAASKRSVYRAKVLPSDADSDPQVVLDLSDRLVIQKPPGWQVDQNKLEMAEEEGEARRLSSFVQSLLPPHQWPIVCDMEHGCGFLHRLDVPCSGLVVVAKTYEAYYDLWLQLNAGSMVRDYAVLCHGFVSPDQTQIDARVHWVEGTRLPSEVQRFGKPATTMVKVLAHLYRKLPEASASGSSESSSESSERCDPEPEPFSLVALRILTGRRHQIRIHMAHIGHPLVTDGKYADLDVFLGDKERAASVK</sequence>
<proteinExistence type="inferred from homology"/>
<dbReference type="EMBL" id="CAJNNV010033166">
    <property type="protein sequence ID" value="CAE8642497.1"/>
    <property type="molecule type" value="Genomic_DNA"/>
</dbReference>
<dbReference type="InterPro" id="IPR006145">
    <property type="entry name" value="PsdUridine_synth_RsuA/RluA"/>
</dbReference>
<reference evidence="4" key="1">
    <citation type="submission" date="2021-02" db="EMBL/GenBank/DDBJ databases">
        <authorList>
            <person name="Dougan E. K."/>
            <person name="Rhodes N."/>
            <person name="Thang M."/>
            <person name="Chan C."/>
        </authorList>
    </citation>
    <scope>NUCLEOTIDE SEQUENCE</scope>
</reference>
<evidence type="ECO:0000313" key="5">
    <source>
        <dbReference type="Proteomes" id="UP000654075"/>
    </source>
</evidence>
<comment type="caution">
    <text evidence="4">The sequence shown here is derived from an EMBL/GenBank/DDBJ whole genome shotgun (WGS) entry which is preliminary data.</text>
</comment>
<dbReference type="OrthoDB" id="435944at2759"/>
<dbReference type="CDD" id="cd02869">
    <property type="entry name" value="PseudoU_synth_RluA_like"/>
    <property type="match status" value="1"/>
</dbReference>
<dbReference type="GO" id="GO:0000455">
    <property type="term" value="P:enzyme-directed rRNA pseudouridine synthesis"/>
    <property type="evidence" value="ECO:0007669"/>
    <property type="project" value="TreeGrafter"/>
</dbReference>
<dbReference type="InterPro" id="IPR020103">
    <property type="entry name" value="PsdUridine_synth_cat_dom_sf"/>
</dbReference>
<feature type="compositionally biased region" description="Low complexity" evidence="2">
    <location>
        <begin position="493"/>
        <end position="503"/>
    </location>
</feature>
<dbReference type="Pfam" id="PF00849">
    <property type="entry name" value="PseudoU_synth_2"/>
    <property type="match status" value="1"/>
</dbReference>
<dbReference type="Gene3D" id="3.30.2350.10">
    <property type="entry name" value="Pseudouridine synthase"/>
    <property type="match status" value="1"/>
</dbReference>
<comment type="similarity">
    <text evidence="1">Belongs to the pseudouridine synthase RluA family.</text>
</comment>
<gene>
    <name evidence="4" type="ORF">PGLA1383_LOCUS56973</name>
</gene>
<evidence type="ECO:0000313" key="4">
    <source>
        <dbReference type="EMBL" id="CAE8642497.1"/>
    </source>
</evidence>
<protein>
    <recommendedName>
        <fullName evidence="3">Pseudouridine synthase RsuA/RluA-like domain-containing protein</fullName>
    </recommendedName>
</protein>